<keyword evidence="2" id="KW-1185">Reference proteome</keyword>
<name>A0ACB9NZU2_9MYRT</name>
<dbReference type="Proteomes" id="UP001057402">
    <property type="component" value="Chromosome 7"/>
</dbReference>
<evidence type="ECO:0000313" key="1">
    <source>
        <dbReference type="EMBL" id="KAI4342008.1"/>
    </source>
</evidence>
<dbReference type="EMBL" id="CM042886">
    <property type="protein sequence ID" value="KAI4342008.1"/>
    <property type="molecule type" value="Genomic_DNA"/>
</dbReference>
<evidence type="ECO:0000313" key="2">
    <source>
        <dbReference type="Proteomes" id="UP001057402"/>
    </source>
</evidence>
<proteinExistence type="predicted"/>
<protein>
    <submittedName>
        <fullName evidence="1">Uncharacterized protein</fullName>
    </submittedName>
</protein>
<accession>A0ACB9NZU2</accession>
<comment type="caution">
    <text evidence="1">The sequence shown here is derived from an EMBL/GenBank/DDBJ whole genome shotgun (WGS) entry which is preliminary data.</text>
</comment>
<sequence length="581" mass="62292">MDRGEPTLVPQWLKNNGSGVGSGGNGSDRFALKHARAGSSTNNGVAASDRIGATNFNRKASSHLQSYRSFSRSNQNGVHEDSLELRDKEKLNARVHRNEHRFDDYDGGSRVKFQKDKLQHSQSMNGRRDENSNVSDYLSKGRYKFDSYGVVLLSRGSDTNKFSKPSIEQDFPSLPSEDLHVSPDAGRVASGFQRQATAFSEGWTSALAEAPSINGNGSLSSLAYSQITSGISAPVLQNTVATNMAEAVAQTPGRANTPPELSVETQRLEELAVKMSKQLIPMTPTMPRSYTASSLERSKTRAVQQQAKFSPSLGGGQAVRVTSPRLDTAKLPYPSKLQILKPLKDLNGISVPGKDSSCSPKGASLPSSPLRVASSVCGSPGKNTFSIQNIAGFKRKPTIVPASSEKKPSVQAQSRSDFFKLLKKKSFTGITPSNDGHSISTVLERSGISGNDSFISDAKQEGFPDASDSGTAYENGGGFGVSRGDISELTQPQTPSGEVRSVYSVEEEAAFLRSLGWEESAGEDEGLTEEEISSFFQECLKLGLSPKSLSARKMELQLIANQESCTGLSCGQSLSSTNSEC</sequence>
<gene>
    <name evidence="1" type="ORF">MLD38_026672</name>
</gene>
<reference evidence="2" key="1">
    <citation type="journal article" date="2023" name="Front. Plant Sci.">
        <title>Chromosomal-level genome assembly of Melastoma candidum provides insights into trichome evolution.</title>
        <authorList>
            <person name="Zhong Y."/>
            <person name="Wu W."/>
            <person name="Sun C."/>
            <person name="Zou P."/>
            <person name="Liu Y."/>
            <person name="Dai S."/>
            <person name="Zhou R."/>
        </authorList>
    </citation>
    <scope>NUCLEOTIDE SEQUENCE [LARGE SCALE GENOMIC DNA]</scope>
</reference>
<organism evidence="1 2">
    <name type="scientific">Melastoma candidum</name>
    <dbReference type="NCBI Taxonomy" id="119954"/>
    <lineage>
        <taxon>Eukaryota</taxon>
        <taxon>Viridiplantae</taxon>
        <taxon>Streptophyta</taxon>
        <taxon>Embryophyta</taxon>
        <taxon>Tracheophyta</taxon>
        <taxon>Spermatophyta</taxon>
        <taxon>Magnoliopsida</taxon>
        <taxon>eudicotyledons</taxon>
        <taxon>Gunneridae</taxon>
        <taxon>Pentapetalae</taxon>
        <taxon>rosids</taxon>
        <taxon>malvids</taxon>
        <taxon>Myrtales</taxon>
        <taxon>Melastomataceae</taxon>
        <taxon>Melastomatoideae</taxon>
        <taxon>Melastomateae</taxon>
        <taxon>Melastoma</taxon>
    </lineage>
</organism>